<dbReference type="Gene3D" id="1.10.10.10">
    <property type="entry name" value="Winged helix-like DNA-binding domain superfamily/Winged helix DNA-binding domain"/>
    <property type="match status" value="1"/>
</dbReference>
<feature type="domain" description="HTH lysR-type" evidence="5">
    <location>
        <begin position="21"/>
        <end position="78"/>
    </location>
</feature>
<accession>A0A085GHH2</accession>
<dbReference type="Pfam" id="PF00126">
    <property type="entry name" value="HTH_1"/>
    <property type="match status" value="1"/>
</dbReference>
<comment type="caution">
    <text evidence="6">The sequence shown here is derived from an EMBL/GenBank/DDBJ whole genome shotgun (WGS) entry which is preliminary data.</text>
</comment>
<evidence type="ECO:0000313" key="6">
    <source>
        <dbReference type="EMBL" id="KFC83167.1"/>
    </source>
</evidence>
<dbReference type="InterPro" id="IPR036390">
    <property type="entry name" value="WH_DNA-bd_sf"/>
</dbReference>
<protein>
    <submittedName>
        <fullName evidence="6">LysR family transcriptional regulator</fullName>
    </submittedName>
</protein>
<keyword evidence="3" id="KW-0238">DNA-binding</keyword>
<dbReference type="Pfam" id="PF03466">
    <property type="entry name" value="LysR_substrate"/>
    <property type="match status" value="1"/>
</dbReference>
<reference evidence="6 7" key="1">
    <citation type="submission" date="2014-05" db="EMBL/GenBank/DDBJ databases">
        <title>ATOL: Assembling a taxonomically balanced genome-scale reconstruction of the evolutionary history of the Enterobacteriaceae.</title>
        <authorList>
            <person name="Plunkett G.III."/>
            <person name="Neeno-Eckwall E.C."/>
            <person name="Glasner J.D."/>
            <person name="Perna N.T."/>
        </authorList>
    </citation>
    <scope>NUCLEOTIDE SEQUENCE [LARGE SCALE GENOMIC DNA]</scope>
    <source>
        <strain evidence="6 7">ATCC 33852</strain>
    </source>
</reference>
<evidence type="ECO:0000256" key="1">
    <source>
        <dbReference type="ARBA" id="ARBA00009437"/>
    </source>
</evidence>
<keyword evidence="7" id="KW-1185">Reference proteome</keyword>
<name>A0A085GHH2_EWIA3</name>
<evidence type="ECO:0000259" key="5">
    <source>
        <dbReference type="PROSITE" id="PS50931"/>
    </source>
</evidence>
<evidence type="ECO:0000256" key="3">
    <source>
        <dbReference type="ARBA" id="ARBA00023125"/>
    </source>
</evidence>
<dbReference type="PANTHER" id="PTHR30118:SF14">
    <property type="entry name" value="LYSR FAMILY TRANSCRIPTIONAL REGULATOR"/>
    <property type="match status" value="1"/>
</dbReference>
<evidence type="ECO:0000256" key="4">
    <source>
        <dbReference type="ARBA" id="ARBA00023163"/>
    </source>
</evidence>
<keyword evidence="4" id="KW-0804">Transcription</keyword>
<evidence type="ECO:0000256" key="2">
    <source>
        <dbReference type="ARBA" id="ARBA00023015"/>
    </source>
</evidence>
<dbReference type="GO" id="GO:0003677">
    <property type="term" value="F:DNA binding"/>
    <property type="evidence" value="ECO:0007669"/>
    <property type="project" value="UniProtKB-KW"/>
</dbReference>
<evidence type="ECO:0000313" key="7">
    <source>
        <dbReference type="Proteomes" id="UP000028640"/>
    </source>
</evidence>
<dbReference type="GeneID" id="78379577"/>
<dbReference type="GO" id="GO:0003700">
    <property type="term" value="F:DNA-binding transcription factor activity"/>
    <property type="evidence" value="ECO:0007669"/>
    <property type="project" value="InterPro"/>
</dbReference>
<dbReference type="PANTHER" id="PTHR30118">
    <property type="entry name" value="HTH-TYPE TRANSCRIPTIONAL REGULATOR LEUO-RELATED"/>
    <property type="match status" value="1"/>
</dbReference>
<dbReference type="Proteomes" id="UP000028640">
    <property type="component" value="Unassembled WGS sequence"/>
</dbReference>
<dbReference type="PROSITE" id="PS50931">
    <property type="entry name" value="HTH_LYSR"/>
    <property type="match status" value="1"/>
</dbReference>
<dbReference type="Gene3D" id="3.40.190.10">
    <property type="entry name" value="Periplasmic binding protein-like II"/>
    <property type="match status" value="2"/>
</dbReference>
<dbReference type="EMBL" id="JMPJ01000038">
    <property type="protein sequence ID" value="KFC83167.1"/>
    <property type="molecule type" value="Genomic_DNA"/>
</dbReference>
<dbReference type="RefSeq" id="WP_034789543.1">
    <property type="nucleotide sequence ID" value="NZ_JMPJ01000038.1"/>
</dbReference>
<sequence length="314" mass="35197">MNPDIQKDDFKKDDLKRDKSFDYNLLTTFHAIYSQKSVTKASVLLNISPSAVSQSLNKLRGYFSDPLFVREGSNLSATVTAVNLFSATQESFEALTRNVSVYMNSTARNRLIVSCPPYISMRVLPVLMALVKEIMPNTKVVHADNGSSVMLSSEALQYRKADLVFDCDPHYSSSSITYPILTENLTFICRKDHPRLDNSLNKEQAALEQFSIMESDGPAIKLAQQNINDNIGERTFCFRSSSLFSILSVVENSDTVAIIPIWLFEKVKNAFNIKSLSTEFSLLPVNIYMVHNKTSLQNKALGKIVAKIKNHFSA</sequence>
<dbReference type="InterPro" id="IPR005119">
    <property type="entry name" value="LysR_subst-bd"/>
</dbReference>
<dbReference type="STRING" id="910964.GEAM_1237"/>
<dbReference type="InterPro" id="IPR036388">
    <property type="entry name" value="WH-like_DNA-bd_sf"/>
</dbReference>
<dbReference type="InterPro" id="IPR000847">
    <property type="entry name" value="LysR_HTH_N"/>
</dbReference>
<proteinExistence type="inferred from homology"/>
<gene>
    <name evidence="6" type="ORF">GEAM_1237</name>
</gene>
<dbReference type="eggNOG" id="COG0583">
    <property type="taxonomic scope" value="Bacteria"/>
</dbReference>
<dbReference type="AlphaFoldDB" id="A0A085GHH2"/>
<keyword evidence="2" id="KW-0805">Transcription regulation</keyword>
<comment type="similarity">
    <text evidence="1">Belongs to the LysR transcriptional regulatory family.</text>
</comment>
<dbReference type="SUPFAM" id="SSF53850">
    <property type="entry name" value="Periplasmic binding protein-like II"/>
    <property type="match status" value="1"/>
</dbReference>
<organism evidence="6 7">
    <name type="scientific">Ewingella americana (strain ATCC 33852 / DSM 4580 / CCUG 14506 / JCM 5911 / LMG 7869 / NCTC 12157 / CDC 1468-78)</name>
    <dbReference type="NCBI Taxonomy" id="910964"/>
    <lineage>
        <taxon>Bacteria</taxon>
        <taxon>Pseudomonadati</taxon>
        <taxon>Pseudomonadota</taxon>
        <taxon>Gammaproteobacteria</taxon>
        <taxon>Enterobacterales</taxon>
        <taxon>Yersiniaceae</taxon>
        <taxon>Ewingella</taxon>
    </lineage>
</organism>
<dbReference type="InterPro" id="IPR050389">
    <property type="entry name" value="LysR-type_TF"/>
</dbReference>
<dbReference type="OrthoDB" id="6413555at2"/>
<dbReference type="SUPFAM" id="SSF46785">
    <property type="entry name" value="Winged helix' DNA-binding domain"/>
    <property type="match status" value="1"/>
</dbReference>